<reference evidence="1" key="1">
    <citation type="submission" date="2014-11" db="EMBL/GenBank/DDBJ databases">
        <authorList>
            <person name="Otto D Thomas"/>
            <person name="Naeem Raeece"/>
        </authorList>
    </citation>
    <scope>NUCLEOTIDE SEQUENCE</scope>
</reference>
<accession>A0A0G4HH32</accession>
<dbReference type="EMBL" id="CDMZ01002641">
    <property type="protein sequence ID" value="CEM43248.1"/>
    <property type="molecule type" value="Genomic_DNA"/>
</dbReference>
<proteinExistence type="predicted"/>
<protein>
    <submittedName>
        <fullName evidence="1">Uncharacterized protein</fullName>
    </submittedName>
</protein>
<organism evidence="1">
    <name type="scientific">Chromera velia CCMP2878</name>
    <dbReference type="NCBI Taxonomy" id="1169474"/>
    <lineage>
        <taxon>Eukaryota</taxon>
        <taxon>Sar</taxon>
        <taxon>Alveolata</taxon>
        <taxon>Colpodellida</taxon>
        <taxon>Chromeraceae</taxon>
        <taxon>Chromera</taxon>
    </lineage>
</organism>
<sequence length="515" mass="56913">MKGDGLLDLTSSFQGLFTWNNLDNLGCFQALGNAGGDDGRVCSYGLGTLVQNCARLFSEHHNGVPADLHRSPLSGIVLTGAFLSMRPLRVSHRIGRCGCLSLHSFSRGAASVARRKSERSGGVGSHFSQILGEASALLRHSHTPLLRDLLEFNLKTGLVRCAVHPRTNATILLVGTSHTDSSVRDFVLLLSKDRQLQRRTVWGIETCPRQILSMMGHREASMKDLGKWPPVIQTSGPEWNAQRHYFETKLPELFKEAIKKGETKGSDMLSGLAAAMSTGAPIALLDVDLKSTFSKARRCYLSVDRLFNSSSKLLENASSFLLKERDFVMAHKLLSVGDRFKPWLIVGIVGRFHLPGVQSCLVAIKKDLSVEDQTKARLLASHSPTYPKSPLPKGWFTLDSWKHSLGQKSLRRLTQVLRPPEGLLFPDFIKILEDPQRVQRMSISDPEALKRGLMSVSINLARSLATSPKEPRKAVQALDTFVNSPIGEEDTRQLIESLQASESLLPNIRLTADKR</sequence>
<dbReference type="VEuPathDB" id="CryptoDB:Cvel_6773"/>
<gene>
    <name evidence="1" type="ORF">Cvel_6773</name>
</gene>
<name>A0A0G4HH32_9ALVE</name>
<evidence type="ECO:0000313" key="1">
    <source>
        <dbReference type="EMBL" id="CEM43248.1"/>
    </source>
</evidence>
<dbReference type="AlphaFoldDB" id="A0A0G4HH32"/>